<dbReference type="EMBL" id="CAJPIN010004218">
    <property type="protein sequence ID" value="CAG2056684.1"/>
    <property type="molecule type" value="Genomic_DNA"/>
</dbReference>
<evidence type="ECO:0000313" key="3">
    <source>
        <dbReference type="Proteomes" id="UP001153148"/>
    </source>
</evidence>
<organism evidence="2 3">
    <name type="scientific">Timema podura</name>
    <name type="common">Walking stick</name>
    <dbReference type="NCBI Taxonomy" id="61482"/>
    <lineage>
        <taxon>Eukaryota</taxon>
        <taxon>Metazoa</taxon>
        <taxon>Ecdysozoa</taxon>
        <taxon>Arthropoda</taxon>
        <taxon>Hexapoda</taxon>
        <taxon>Insecta</taxon>
        <taxon>Pterygota</taxon>
        <taxon>Neoptera</taxon>
        <taxon>Polyneoptera</taxon>
        <taxon>Phasmatodea</taxon>
        <taxon>Timematodea</taxon>
        <taxon>Timematoidea</taxon>
        <taxon>Timematidae</taxon>
        <taxon>Timema</taxon>
    </lineage>
</organism>
<name>A0ABN7NPD8_TIMPD</name>
<proteinExistence type="predicted"/>
<protein>
    <submittedName>
        <fullName evidence="2">Uncharacterized protein</fullName>
    </submittedName>
</protein>
<evidence type="ECO:0000313" key="2">
    <source>
        <dbReference type="EMBL" id="CAG2056684.1"/>
    </source>
</evidence>
<dbReference type="Proteomes" id="UP001153148">
    <property type="component" value="Unassembled WGS sequence"/>
</dbReference>
<feature type="non-terminal residue" evidence="2">
    <location>
        <position position="450"/>
    </location>
</feature>
<reference evidence="2" key="1">
    <citation type="submission" date="2021-03" db="EMBL/GenBank/DDBJ databases">
        <authorList>
            <person name="Tran Van P."/>
        </authorList>
    </citation>
    <scope>NUCLEOTIDE SEQUENCE</scope>
</reference>
<accession>A0ABN7NPD8</accession>
<sequence>MAKSPNWKCLVPQPTSLPVTFVKDHREVPAKSSMVLATDRSDDNILVINVHQSASKTVKQNNALNVDQSESIDVGVSGQGALSSKCDVALKDDKASCSDSGLLSLKMGEFQSLALIPESTKKKGKILQTDCRTNPSAESTTDEHIGEDGELEKGILAVSYRIVMAALGEIELIMVDHVVFTSDRARFEPRSSHHRQSSILRGQLVLGHMASEEMPADVLTKALTKSKHGHCVELLGLIRAPDELSIVIPRGSQRFTRTDSRRRRILNNILSSSDEDELVDIDTQDCTMLQSQRKPKNKISVSPSKDHKASQSLQKGKRQPFFGKGDGGWKRSRTKIDEFSSKKSQSTRVEKLPKADVRLQTDVSHQANMTVGNHGRLSLSHRPSLLVGMFGLSNASSAGRKLDKSHEKKTVAYKLNKTYITPQRKSTKRGRSNFQKDIDCLSEDDAKSEK</sequence>
<comment type="caution">
    <text evidence="2">The sequence shown here is derived from an EMBL/GenBank/DDBJ whole genome shotgun (WGS) entry which is preliminary data.</text>
</comment>
<gene>
    <name evidence="2" type="ORF">TPAB3V08_LOCUS3672</name>
</gene>
<evidence type="ECO:0000256" key="1">
    <source>
        <dbReference type="SAM" id="MobiDB-lite"/>
    </source>
</evidence>
<feature type="region of interest" description="Disordered" evidence="1">
    <location>
        <begin position="288"/>
        <end position="353"/>
    </location>
</feature>
<feature type="compositionally biased region" description="Basic and acidic residues" evidence="1">
    <location>
        <begin position="434"/>
        <end position="450"/>
    </location>
</feature>
<feature type="region of interest" description="Disordered" evidence="1">
    <location>
        <begin position="422"/>
        <end position="450"/>
    </location>
</feature>
<keyword evidence="3" id="KW-1185">Reference proteome</keyword>